<dbReference type="SUPFAM" id="SSF50969">
    <property type="entry name" value="YVTN repeat-like/Quinoprotein amine dehydrogenase"/>
    <property type="match status" value="1"/>
</dbReference>
<feature type="signal peptide" evidence="2">
    <location>
        <begin position="1"/>
        <end position="21"/>
    </location>
</feature>
<dbReference type="InterPro" id="IPR011044">
    <property type="entry name" value="Quino_amine_DH_bsu"/>
</dbReference>
<dbReference type="PANTHER" id="PTHR46928:SF1">
    <property type="entry name" value="MESENCHYME-SPECIFIC CELL SURFACE GLYCOPROTEIN"/>
    <property type="match status" value="1"/>
</dbReference>
<dbReference type="EMBL" id="BAABFV010000002">
    <property type="protein sequence ID" value="GAA4362556.1"/>
    <property type="molecule type" value="Genomic_DNA"/>
</dbReference>
<dbReference type="PROSITE" id="PS51257">
    <property type="entry name" value="PROKAR_LIPOPROTEIN"/>
    <property type="match status" value="1"/>
</dbReference>
<name>A0ABP8IM91_9GAMM</name>
<reference evidence="5" key="1">
    <citation type="journal article" date="2019" name="Int. J. Syst. Evol. Microbiol.">
        <title>The Global Catalogue of Microorganisms (GCM) 10K type strain sequencing project: providing services to taxonomists for standard genome sequencing and annotation.</title>
        <authorList>
            <consortium name="The Broad Institute Genomics Platform"/>
            <consortium name="The Broad Institute Genome Sequencing Center for Infectious Disease"/>
            <person name="Wu L."/>
            <person name="Ma J."/>
        </authorList>
    </citation>
    <scope>NUCLEOTIDE SEQUENCE [LARGE SCALE GENOMIC DNA]</scope>
    <source>
        <strain evidence="5">JCM 17728</strain>
    </source>
</reference>
<feature type="chain" id="PRO_5047361093" evidence="2">
    <location>
        <begin position="22"/>
        <end position="593"/>
    </location>
</feature>
<evidence type="ECO:0000256" key="2">
    <source>
        <dbReference type="SAM" id="SignalP"/>
    </source>
</evidence>
<dbReference type="Gene3D" id="2.130.10.10">
    <property type="entry name" value="YVTN repeat-like/Quinoprotein amine dehydrogenase"/>
    <property type="match status" value="1"/>
</dbReference>
<feature type="region of interest" description="Disordered" evidence="1">
    <location>
        <begin position="465"/>
        <end position="484"/>
    </location>
</feature>
<gene>
    <name evidence="4" type="ORF">GCM10023151_16850</name>
</gene>
<comment type="caution">
    <text evidence="4">The sequence shown here is derived from an EMBL/GenBank/DDBJ whole genome shotgun (WGS) entry which is preliminary data.</text>
</comment>
<keyword evidence="5" id="KW-1185">Reference proteome</keyword>
<evidence type="ECO:0000313" key="5">
    <source>
        <dbReference type="Proteomes" id="UP001501011"/>
    </source>
</evidence>
<dbReference type="InterPro" id="IPR015943">
    <property type="entry name" value="WD40/YVTN_repeat-like_dom_sf"/>
</dbReference>
<proteinExistence type="predicted"/>
<protein>
    <submittedName>
        <fullName evidence="4">Choice-of-anchor I family protein</fullName>
    </submittedName>
</protein>
<evidence type="ECO:0000259" key="3">
    <source>
        <dbReference type="Pfam" id="PF22494"/>
    </source>
</evidence>
<accession>A0ABP8IM91</accession>
<dbReference type="Pfam" id="PF22494">
    <property type="entry name" value="choice_anch_I"/>
    <property type="match status" value="1"/>
</dbReference>
<sequence>MKKVVFSLCVLSSLLISSLVACKTTAPTSPAAESSLKLELVARHVSGQYGEGAAEILGYDAKHHNLYVVNGAAKAIDIIPISSLPDEVLPLPFSGQNLTSQRLNLPSSIDTHEQGRLTIGSPSSLSIHDELMAVAVTHSDEQQVGAVLFYQLHSNHTTFIKAVSVGSLPDMVTFTHDGTLALVANEGEPSHDYRNDPEGSISIIEISTEMSTKIGTEIGTEIANTATHLSFAQFNNQRAELEQSGVKFASPEGTSVAQDLEPEYITVSVNNDKAFVSLQENNAIAIIDLASKRIDAIKGLGYKDWSQYKIDVSNKDGVNAAYYENLYGLYQPDSLASYQVDGKTYILSANEGDAREYIYSATKAECLAAGHKYDDEDGCISYSEEYRVKKLSIKSPSVIDSYYKKDGIGRLKVTNVLGDDNNDGMYDKLYSYGARSFSIWDEEGHLVFDSGDYIEQYLLKHYGEDFNNNESENQGDSRSDDKGAEPEALITGVIEGRTYAFLGLERQGGIMIFDVSDPRQPVFQSYTNNRDFSQEFEIDDDTDPVTLKGAYDQVGDLAPEGLVFISAADSPTGKPLLAVANEVSGSVSIYSIQ</sequence>
<dbReference type="PANTHER" id="PTHR46928">
    <property type="entry name" value="MESENCHYME-SPECIFIC CELL SURFACE GLYCOPROTEIN"/>
    <property type="match status" value="1"/>
</dbReference>
<feature type="compositionally biased region" description="Basic and acidic residues" evidence="1">
    <location>
        <begin position="475"/>
        <end position="484"/>
    </location>
</feature>
<evidence type="ECO:0000313" key="4">
    <source>
        <dbReference type="EMBL" id="GAA4362556.1"/>
    </source>
</evidence>
<keyword evidence="2" id="KW-0732">Signal</keyword>
<dbReference type="Proteomes" id="UP001501011">
    <property type="component" value="Unassembled WGS sequence"/>
</dbReference>
<dbReference type="RefSeq" id="WP_345292786.1">
    <property type="nucleotide sequence ID" value="NZ_BAABFV010000002.1"/>
</dbReference>
<organism evidence="4 5">
    <name type="scientific">Kangiella marina</name>
    <dbReference type="NCBI Taxonomy" id="1079178"/>
    <lineage>
        <taxon>Bacteria</taxon>
        <taxon>Pseudomonadati</taxon>
        <taxon>Pseudomonadota</taxon>
        <taxon>Gammaproteobacteria</taxon>
        <taxon>Kangiellales</taxon>
        <taxon>Kangiellaceae</taxon>
        <taxon>Kangiella</taxon>
    </lineage>
</organism>
<dbReference type="NCBIfam" id="NF038117">
    <property type="entry name" value="choice_anch_I"/>
    <property type="match status" value="1"/>
</dbReference>
<dbReference type="InterPro" id="IPR052956">
    <property type="entry name" value="Mesenchyme-surface_protein"/>
</dbReference>
<dbReference type="InterPro" id="IPR055188">
    <property type="entry name" value="Choice_anch_I"/>
</dbReference>
<evidence type="ECO:0000256" key="1">
    <source>
        <dbReference type="SAM" id="MobiDB-lite"/>
    </source>
</evidence>
<feature type="domain" description="Choice-of-anchor I" evidence="3">
    <location>
        <begin position="52"/>
        <end position="592"/>
    </location>
</feature>